<organism evidence="1 2">
    <name type="scientific">Pleurodeles waltl</name>
    <name type="common">Iberian ribbed newt</name>
    <dbReference type="NCBI Taxonomy" id="8319"/>
    <lineage>
        <taxon>Eukaryota</taxon>
        <taxon>Metazoa</taxon>
        <taxon>Chordata</taxon>
        <taxon>Craniata</taxon>
        <taxon>Vertebrata</taxon>
        <taxon>Euteleostomi</taxon>
        <taxon>Amphibia</taxon>
        <taxon>Batrachia</taxon>
        <taxon>Caudata</taxon>
        <taxon>Salamandroidea</taxon>
        <taxon>Salamandridae</taxon>
        <taxon>Pleurodelinae</taxon>
        <taxon>Pleurodeles</taxon>
    </lineage>
</organism>
<reference evidence="1" key="1">
    <citation type="journal article" date="2022" name="bioRxiv">
        <title>Sequencing and chromosome-scale assembly of the giantPleurodeles waltlgenome.</title>
        <authorList>
            <person name="Brown T."/>
            <person name="Elewa A."/>
            <person name="Iarovenko S."/>
            <person name="Subramanian E."/>
            <person name="Araus A.J."/>
            <person name="Petzold A."/>
            <person name="Susuki M."/>
            <person name="Suzuki K.-i.T."/>
            <person name="Hayashi T."/>
            <person name="Toyoda A."/>
            <person name="Oliveira C."/>
            <person name="Osipova E."/>
            <person name="Leigh N.D."/>
            <person name="Simon A."/>
            <person name="Yun M.H."/>
        </authorList>
    </citation>
    <scope>NUCLEOTIDE SEQUENCE</scope>
    <source>
        <strain evidence="1">20211129_DDA</strain>
        <tissue evidence="1">Liver</tissue>
    </source>
</reference>
<proteinExistence type="predicted"/>
<gene>
    <name evidence="1" type="ORF">NDU88_005054</name>
</gene>
<accession>A0AAV7MDG0</accession>
<dbReference type="Proteomes" id="UP001066276">
    <property type="component" value="Chromosome 10"/>
</dbReference>
<sequence>MDCFLYDFKEPSQKSVKSMPIVDYIWDEGIKVMKNPVTVTLVLPRLDKKYKAPEVSLACLTGHPKLDSVIAQAAQRRSRNPSAPISTLPDKEGKRLDNMGKRFSLMALLIIRAFNSLAIIGRYDRQLWVDIAPYLDQLPEESKLEAKKVLQEGERSSAKVIDCVMDIATTAF</sequence>
<protein>
    <submittedName>
        <fullName evidence="1">Uncharacterized protein</fullName>
    </submittedName>
</protein>
<dbReference type="AlphaFoldDB" id="A0AAV7MDG0"/>
<evidence type="ECO:0000313" key="1">
    <source>
        <dbReference type="EMBL" id="KAJ1099963.1"/>
    </source>
</evidence>
<keyword evidence="2" id="KW-1185">Reference proteome</keyword>
<dbReference type="Gene3D" id="1.10.287.3160">
    <property type="match status" value="1"/>
</dbReference>
<evidence type="ECO:0000313" key="2">
    <source>
        <dbReference type="Proteomes" id="UP001066276"/>
    </source>
</evidence>
<dbReference type="EMBL" id="JANPWB010000014">
    <property type="protein sequence ID" value="KAJ1099963.1"/>
    <property type="molecule type" value="Genomic_DNA"/>
</dbReference>
<comment type="caution">
    <text evidence="1">The sequence shown here is derived from an EMBL/GenBank/DDBJ whole genome shotgun (WGS) entry which is preliminary data.</text>
</comment>
<name>A0AAV7MDG0_PLEWA</name>